<proteinExistence type="predicted"/>
<dbReference type="RefSeq" id="WP_136425408.1">
    <property type="nucleotide sequence ID" value="NZ_SSSN01000014.1"/>
</dbReference>
<evidence type="ECO:0000313" key="1">
    <source>
        <dbReference type="EMBL" id="THG30441.1"/>
    </source>
</evidence>
<gene>
    <name evidence="1" type="ORF">E6C70_15535</name>
</gene>
<evidence type="ECO:0000313" key="2">
    <source>
        <dbReference type="Proteomes" id="UP000307380"/>
    </source>
</evidence>
<comment type="caution">
    <text evidence="1">The sequence shown here is derived from an EMBL/GenBank/DDBJ whole genome shotgun (WGS) entry which is preliminary data.</text>
</comment>
<protein>
    <submittedName>
        <fullName evidence="1">Uncharacterized protein</fullName>
    </submittedName>
</protein>
<sequence length="190" mass="20896">MMRFAISYQPALWAVMPDLGDEEVDERWVAEQADAYAVGPMSATVERSVLRAVGDAAAREALSYRRAEVETSLFFRPVTDPMFGVMHFLVQQEPEGIDDVEPADWLAPGMELLIDPVVAEFETDHIPHGYRMAYATTQSFDDGVQKTGVSWGFRLDGKLGLVFSELARADVAGLMLAGCDPIVGSLRLVP</sequence>
<organism evidence="1 2">
    <name type="scientific">Orlajensenia flava</name>
    <dbReference type="NCBI Taxonomy" id="2565934"/>
    <lineage>
        <taxon>Bacteria</taxon>
        <taxon>Bacillati</taxon>
        <taxon>Actinomycetota</taxon>
        <taxon>Actinomycetes</taxon>
        <taxon>Micrococcales</taxon>
        <taxon>Microbacteriaceae</taxon>
        <taxon>Orlajensenia</taxon>
    </lineage>
</organism>
<name>A0A4S4FJY1_9MICO</name>
<accession>A0A4S4FJY1</accession>
<reference evidence="1 2" key="1">
    <citation type="submission" date="2019-04" db="EMBL/GenBank/DDBJ databases">
        <authorList>
            <person name="Jiang L."/>
        </authorList>
    </citation>
    <scope>NUCLEOTIDE SEQUENCE [LARGE SCALE GENOMIC DNA]</scope>
    <source>
        <strain evidence="1 2">YIM 131861</strain>
    </source>
</reference>
<dbReference type="Proteomes" id="UP000307380">
    <property type="component" value="Unassembled WGS sequence"/>
</dbReference>
<keyword evidence="2" id="KW-1185">Reference proteome</keyword>
<dbReference type="EMBL" id="SSSN01000014">
    <property type="protein sequence ID" value="THG30441.1"/>
    <property type="molecule type" value="Genomic_DNA"/>
</dbReference>
<dbReference type="AlphaFoldDB" id="A0A4S4FJY1"/>
<dbReference type="OrthoDB" id="5006494at2"/>